<dbReference type="OrthoDB" id="9811557at2"/>
<dbReference type="SUPFAM" id="SSF56176">
    <property type="entry name" value="FAD-binding/transporter-associated domain-like"/>
    <property type="match status" value="1"/>
</dbReference>
<dbReference type="InterPro" id="IPR016171">
    <property type="entry name" value="Vanillyl_alc_oxidase_C-sub2"/>
</dbReference>
<feature type="domain" description="FAD-binding PCMH-type" evidence="8">
    <location>
        <begin position="44"/>
        <end position="221"/>
    </location>
</feature>
<dbReference type="GO" id="GO:1903457">
    <property type="term" value="P:lactate catabolic process"/>
    <property type="evidence" value="ECO:0007669"/>
    <property type="project" value="TreeGrafter"/>
</dbReference>
<dbReference type="InterPro" id="IPR006094">
    <property type="entry name" value="Oxid_FAD_bind_N"/>
</dbReference>
<dbReference type="Pfam" id="PF02913">
    <property type="entry name" value="FAD-oxidase_C"/>
    <property type="match status" value="1"/>
</dbReference>
<proteinExistence type="inferred from homology"/>
<dbReference type="Proteomes" id="UP000320653">
    <property type="component" value="Unassembled WGS sequence"/>
</dbReference>
<name>A0A561R7S6_9HYPH</name>
<dbReference type="FunFam" id="3.30.465.10:FF:000016">
    <property type="entry name" value="probable D-lactate dehydrogenase, mitochondrial"/>
    <property type="match status" value="1"/>
</dbReference>
<evidence type="ECO:0000256" key="5">
    <source>
        <dbReference type="ARBA" id="ARBA00022946"/>
    </source>
</evidence>
<evidence type="ECO:0000256" key="7">
    <source>
        <dbReference type="ARBA" id="ARBA00038897"/>
    </source>
</evidence>
<dbReference type="FunFam" id="3.30.70.2740:FF:000001">
    <property type="entry name" value="D-lactate dehydrogenase mitochondrial"/>
    <property type="match status" value="1"/>
</dbReference>
<evidence type="ECO:0000313" key="9">
    <source>
        <dbReference type="EMBL" id="TWF58648.1"/>
    </source>
</evidence>
<dbReference type="PANTHER" id="PTHR11748">
    <property type="entry name" value="D-LACTATE DEHYDROGENASE"/>
    <property type="match status" value="1"/>
</dbReference>
<gene>
    <name evidence="9" type="ORF">FHW37_101452</name>
</gene>
<dbReference type="Gene3D" id="3.30.465.10">
    <property type="match status" value="1"/>
</dbReference>
<keyword evidence="6" id="KW-0560">Oxidoreductase</keyword>
<comment type="cofactor">
    <cofactor evidence="1">
        <name>FAD</name>
        <dbReference type="ChEBI" id="CHEBI:57692"/>
    </cofactor>
</comment>
<evidence type="ECO:0000256" key="3">
    <source>
        <dbReference type="ARBA" id="ARBA00022630"/>
    </source>
</evidence>
<evidence type="ECO:0000256" key="4">
    <source>
        <dbReference type="ARBA" id="ARBA00022827"/>
    </source>
</evidence>
<dbReference type="EC" id="1.1.2.4" evidence="7"/>
<dbReference type="GO" id="GO:0008720">
    <property type="term" value="F:D-lactate dehydrogenase (NAD+) activity"/>
    <property type="evidence" value="ECO:0007669"/>
    <property type="project" value="TreeGrafter"/>
</dbReference>
<dbReference type="InterPro" id="IPR016166">
    <property type="entry name" value="FAD-bd_PCMH"/>
</dbReference>
<comment type="similarity">
    <text evidence="2">Belongs to the FAD-binding oxidoreductase/transferase type 4 family.</text>
</comment>
<dbReference type="AlphaFoldDB" id="A0A561R7S6"/>
<dbReference type="EMBL" id="VIWP01000001">
    <property type="protein sequence ID" value="TWF58648.1"/>
    <property type="molecule type" value="Genomic_DNA"/>
</dbReference>
<keyword evidence="10" id="KW-1185">Reference proteome</keyword>
<dbReference type="PROSITE" id="PS51387">
    <property type="entry name" value="FAD_PCMH"/>
    <property type="match status" value="1"/>
</dbReference>
<accession>A0A561R7S6</accession>
<dbReference type="Gene3D" id="3.30.70.2740">
    <property type="match status" value="1"/>
</dbReference>
<dbReference type="InterPro" id="IPR016169">
    <property type="entry name" value="FAD-bd_PCMH_sub2"/>
</dbReference>
<sequence>MNVIPPRQGLDGGFVDRLRDLLSDRVADSMALREQHSHGEGVADAGLPDLVVFAERNEEVAAVLELCSRFNVPVVPFGAGSSVEGQVAAIRGGISLDLTGMNAILDVSAESLDCRVQAGVTREQLNHELRAQGLFFTVDPGADATIGGMAATRASGTNAVRYGTMRENVLGLTVVTPDGRIIRTGGRARKSSAGLDLTRLYVGSEGTLGIITEIQLRLQGLPEAVVAATCQFDQFEDAVGTVSAALQSGLRVARIELIDEVQMKACIGYSKLTGFAEKPTLFMEFHGSPNGVSEDLSNMEELALSFGAQDFLKAERPEARTRLWTARHNAYHATKWLCPGKNNMGTDACVPISEFAACIMETKEDILKSGMVAPIVGHVGDGNFHLGIMHDPADAEETARADELAARVSERAIRFGGTCSGEHGIGLHKMRFMEAEHGEALDVMRAIKAALDPLGIMNPGKMLPQGKGV</sequence>
<evidence type="ECO:0000256" key="6">
    <source>
        <dbReference type="ARBA" id="ARBA00023002"/>
    </source>
</evidence>
<dbReference type="FunFam" id="1.10.45.10:FF:000001">
    <property type="entry name" value="D-lactate dehydrogenase mitochondrial"/>
    <property type="match status" value="1"/>
</dbReference>
<dbReference type="SUPFAM" id="SSF55103">
    <property type="entry name" value="FAD-linked oxidases, C-terminal domain"/>
    <property type="match status" value="1"/>
</dbReference>
<dbReference type="InterPro" id="IPR036318">
    <property type="entry name" value="FAD-bd_PCMH-like_sf"/>
</dbReference>
<keyword evidence="4" id="KW-0274">FAD</keyword>
<evidence type="ECO:0000256" key="1">
    <source>
        <dbReference type="ARBA" id="ARBA00001974"/>
    </source>
</evidence>
<dbReference type="InterPro" id="IPR004113">
    <property type="entry name" value="FAD-bd_oxidored_4_C"/>
</dbReference>
<organism evidence="9 10">
    <name type="scientific">Neorhizobium alkalisoli</name>
    <dbReference type="NCBI Taxonomy" id="528178"/>
    <lineage>
        <taxon>Bacteria</taxon>
        <taxon>Pseudomonadati</taxon>
        <taxon>Pseudomonadota</taxon>
        <taxon>Alphaproteobacteria</taxon>
        <taxon>Hyphomicrobiales</taxon>
        <taxon>Rhizobiaceae</taxon>
        <taxon>Rhizobium/Agrobacterium group</taxon>
        <taxon>Neorhizobium</taxon>
    </lineage>
</organism>
<dbReference type="Pfam" id="PF01565">
    <property type="entry name" value="FAD_binding_4"/>
    <property type="match status" value="1"/>
</dbReference>
<evidence type="ECO:0000259" key="8">
    <source>
        <dbReference type="PROSITE" id="PS51387"/>
    </source>
</evidence>
<dbReference type="GO" id="GO:0071949">
    <property type="term" value="F:FAD binding"/>
    <property type="evidence" value="ECO:0007669"/>
    <property type="project" value="InterPro"/>
</dbReference>
<keyword evidence="3" id="KW-0285">Flavoprotein</keyword>
<keyword evidence="5" id="KW-0809">Transit peptide</keyword>
<dbReference type="Gene3D" id="1.10.45.10">
    <property type="entry name" value="Vanillyl-alcohol Oxidase, Chain A, domain 4"/>
    <property type="match status" value="1"/>
</dbReference>
<reference evidence="9 10" key="1">
    <citation type="submission" date="2019-06" db="EMBL/GenBank/DDBJ databases">
        <title>Sorghum-associated microbial communities from plants grown in Nebraska, USA.</title>
        <authorList>
            <person name="Schachtman D."/>
        </authorList>
    </citation>
    <scope>NUCLEOTIDE SEQUENCE [LARGE SCALE GENOMIC DNA]</scope>
    <source>
        <strain evidence="9 10">1225</strain>
    </source>
</reference>
<dbReference type="PANTHER" id="PTHR11748:SF111">
    <property type="entry name" value="D-LACTATE DEHYDROGENASE, MITOCHONDRIAL-RELATED"/>
    <property type="match status" value="1"/>
</dbReference>
<dbReference type="RefSeq" id="WP_145631953.1">
    <property type="nucleotide sequence ID" value="NZ_VIWP01000001.1"/>
</dbReference>
<comment type="caution">
    <text evidence="9">The sequence shown here is derived from an EMBL/GenBank/DDBJ whole genome shotgun (WGS) entry which is preliminary data.</text>
</comment>
<dbReference type="InterPro" id="IPR016164">
    <property type="entry name" value="FAD-linked_Oxase-like_C"/>
</dbReference>
<protein>
    <recommendedName>
        <fullName evidence="7">D-lactate dehydrogenase (cytochrome)</fullName>
        <ecNumber evidence="7">1.1.2.4</ecNumber>
    </recommendedName>
</protein>
<dbReference type="GO" id="GO:0004458">
    <property type="term" value="F:D-lactate dehydrogenase (cytochrome) activity"/>
    <property type="evidence" value="ECO:0007669"/>
    <property type="project" value="UniProtKB-EC"/>
</dbReference>
<evidence type="ECO:0000313" key="10">
    <source>
        <dbReference type="Proteomes" id="UP000320653"/>
    </source>
</evidence>
<evidence type="ECO:0000256" key="2">
    <source>
        <dbReference type="ARBA" id="ARBA00008000"/>
    </source>
</evidence>